<keyword evidence="3" id="KW-1185">Reference proteome</keyword>
<evidence type="ECO:0000313" key="3">
    <source>
        <dbReference type="Proteomes" id="UP001214628"/>
    </source>
</evidence>
<feature type="region of interest" description="Disordered" evidence="1">
    <location>
        <begin position="192"/>
        <end position="216"/>
    </location>
</feature>
<feature type="compositionally biased region" description="Polar residues" evidence="1">
    <location>
        <begin position="77"/>
        <end position="95"/>
    </location>
</feature>
<feature type="compositionally biased region" description="Polar residues" evidence="1">
    <location>
        <begin position="48"/>
        <end position="61"/>
    </location>
</feature>
<dbReference type="Proteomes" id="UP001214628">
    <property type="component" value="Chromosome 1"/>
</dbReference>
<dbReference type="EMBL" id="CP118375">
    <property type="protein sequence ID" value="WFD41705.1"/>
    <property type="molecule type" value="Genomic_DNA"/>
</dbReference>
<organism evidence="2 3">
    <name type="scientific">Malassezia psittaci</name>
    <dbReference type="NCBI Taxonomy" id="1821823"/>
    <lineage>
        <taxon>Eukaryota</taxon>
        <taxon>Fungi</taxon>
        <taxon>Dikarya</taxon>
        <taxon>Basidiomycota</taxon>
        <taxon>Ustilaginomycotina</taxon>
        <taxon>Malasseziomycetes</taxon>
        <taxon>Malasseziales</taxon>
        <taxon>Malasseziaceae</taxon>
        <taxon>Malassezia</taxon>
    </lineage>
</organism>
<feature type="compositionally biased region" description="Polar residues" evidence="1">
    <location>
        <begin position="1"/>
        <end position="16"/>
    </location>
</feature>
<name>A0AAF0F6F3_9BASI</name>
<gene>
    <name evidence="2" type="ORF">MPSI1_000339</name>
</gene>
<evidence type="ECO:0000256" key="1">
    <source>
        <dbReference type="SAM" id="MobiDB-lite"/>
    </source>
</evidence>
<feature type="region of interest" description="Disordered" evidence="1">
    <location>
        <begin position="37"/>
        <end position="169"/>
    </location>
</feature>
<reference evidence="2" key="1">
    <citation type="submission" date="2023-02" db="EMBL/GenBank/DDBJ databases">
        <title>Mating type loci evolution in Malassezia.</title>
        <authorList>
            <person name="Coelho M.A."/>
        </authorList>
    </citation>
    <scope>NUCLEOTIDE SEQUENCE</scope>
    <source>
        <strain evidence="2">CBS 14136</strain>
    </source>
</reference>
<feature type="compositionally biased region" description="Polar residues" evidence="1">
    <location>
        <begin position="119"/>
        <end position="135"/>
    </location>
</feature>
<sequence length="315" mass="34855">MDPRHTQTFASKSRPQSPLAKTERKLNLETFVRDNGKYHAFNRPSRPLHSQTTTAVSSPSMKNFPETPQEDEANRLPASNRSADQDTGTSTTPMRNSALVIDSRSGSSVTETRDMWELGTTSGRSEGTAATSFDQRVSPKSDESQDVSPGLPARPSHHSQSEASRGRELRQSGLDAIDAFLWSSSLLQDASDDDSFDPSMQTPYSPQELHPRTTSSVVHSPINFTTKDSYPASGSLIDEHIATPVSNMISEPVRTPPETRSSRITENEVTNADSSDDLLVEEWINRRLSAIPTRRMHPTSRDTQTMSKKLNPIFL</sequence>
<feature type="region of interest" description="Disordered" evidence="1">
    <location>
        <begin position="249"/>
        <end position="272"/>
    </location>
</feature>
<proteinExistence type="predicted"/>
<evidence type="ECO:0000313" key="2">
    <source>
        <dbReference type="EMBL" id="WFD41705.1"/>
    </source>
</evidence>
<dbReference type="AlphaFoldDB" id="A0AAF0F6F3"/>
<protein>
    <submittedName>
        <fullName evidence="2">Uncharacterized protein</fullName>
    </submittedName>
</protein>
<accession>A0AAF0F6F3</accession>
<feature type="region of interest" description="Disordered" evidence="1">
    <location>
        <begin position="1"/>
        <end position="24"/>
    </location>
</feature>